<protein>
    <submittedName>
        <fullName evidence="3">Endonuclease domain-containing protein</fullName>
    </submittedName>
</protein>
<dbReference type="Gene3D" id="3.40.960.10">
    <property type="entry name" value="VSR Endonuclease"/>
    <property type="match status" value="1"/>
</dbReference>
<evidence type="ECO:0000313" key="3">
    <source>
        <dbReference type="EMBL" id="NMM45549.1"/>
    </source>
</evidence>
<gene>
    <name evidence="3" type="ORF">HH303_13725</name>
</gene>
<keyword evidence="3" id="KW-0378">Hydrolase</keyword>
<reference evidence="3 4" key="1">
    <citation type="submission" date="2020-04" db="EMBL/GenBank/DDBJ databases">
        <title>Rhodospirillaceae bacterium KN72 isolated from deep sea.</title>
        <authorList>
            <person name="Zhang D.-C."/>
        </authorList>
    </citation>
    <scope>NUCLEOTIDE SEQUENCE [LARGE SCALE GENOMIC DNA]</scope>
    <source>
        <strain evidence="3 4">KN72</strain>
    </source>
</reference>
<name>A0A7Y0HHJ4_9PROT</name>
<dbReference type="CDD" id="cd01038">
    <property type="entry name" value="Endonuclease_DUF559"/>
    <property type="match status" value="1"/>
</dbReference>
<dbReference type="PANTHER" id="PTHR38590">
    <property type="entry name" value="BLL0828 PROTEIN"/>
    <property type="match status" value="1"/>
</dbReference>
<keyword evidence="3" id="KW-0540">Nuclease</keyword>
<keyword evidence="4" id="KW-1185">Reference proteome</keyword>
<dbReference type="RefSeq" id="WP_169625937.1">
    <property type="nucleotide sequence ID" value="NZ_JABBNT010000004.1"/>
</dbReference>
<dbReference type="EMBL" id="JABBNT010000004">
    <property type="protein sequence ID" value="NMM45549.1"/>
    <property type="molecule type" value="Genomic_DNA"/>
</dbReference>
<accession>A0A7Y0HHJ4</accession>
<dbReference type="InterPro" id="IPR047216">
    <property type="entry name" value="Endonuclease_DUF559_bact"/>
</dbReference>
<dbReference type="InterPro" id="IPR011335">
    <property type="entry name" value="Restrct_endonuc-II-like"/>
</dbReference>
<comment type="caution">
    <text evidence="3">The sequence shown here is derived from an EMBL/GenBank/DDBJ whole genome shotgun (WGS) entry which is preliminary data.</text>
</comment>
<dbReference type="AlphaFoldDB" id="A0A7Y0HHJ4"/>
<organism evidence="3 4">
    <name type="scientific">Pacificispira spongiicola</name>
    <dbReference type="NCBI Taxonomy" id="2729598"/>
    <lineage>
        <taxon>Bacteria</taxon>
        <taxon>Pseudomonadati</taxon>
        <taxon>Pseudomonadota</taxon>
        <taxon>Alphaproteobacteria</taxon>
        <taxon>Rhodospirillales</taxon>
        <taxon>Rhodospirillaceae</taxon>
        <taxon>Pacificispira</taxon>
    </lineage>
</organism>
<keyword evidence="3" id="KW-0255">Endonuclease</keyword>
<feature type="domain" description="DUF559" evidence="2">
    <location>
        <begin position="6"/>
        <end position="105"/>
    </location>
</feature>
<evidence type="ECO:0000256" key="1">
    <source>
        <dbReference type="SAM" id="MobiDB-lite"/>
    </source>
</evidence>
<dbReference type="Pfam" id="PF04480">
    <property type="entry name" value="DUF559"/>
    <property type="match status" value="1"/>
</dbReference>
<dbReference type="PANTHER" id="PTHR38590:SF1">
    <property type="entry name" value="BLL0828 PROTEIN"/>
    <property type="match status" value="1"/>
</dbReference>
<dbReference type="Proteomes" id="UP000539372">
    <property type="component" value="Unassembled WGS sequence"/>
</dbReference>
<evidence type="ECO:0000259" key="2">
    <source>
        <dbReference type="Pfam" id="PF04480"/>
    </source>
</evidence>
<dbReference type="GO" id="GO:0004519">
    <property type="term" value="F:endonuclease activity"/>
    <property type="evidence" value="ECO:0007669"/>
    <property type="project" value="UniProtKB-KW"/>
</dbReference>
<evidence type="ECO:0000313" key="4">
    <source>
        <dbReference type="Proteomes" id="UP000539372"/>
    </source>
</evidence>
<sequence>MPSPINRARALRRNATDAETKLWSRLRNRQLNGMKFRRQAPLGPYFADFLCRETRLIIEIDGGQHDPERDQDRTTFLNAQGYHVIRFWNHDVLANIEGVLTCITEHNSRGPHPNPLPEGEGETKAPPPVWERGSDKDFPD</sequence>
<dbReference type="InterPro" id="IPR007569">
    <property type="entry name" value="DUF559"/>
</dbReference>
<proteinExistence type="predicted"/>
<feature type="region of interest" description="Disordered" evidence="1">
    <location>
        <begin position="105"/>
        <end position="140"/>
    </location>
</feature>
<dbReference type="SUPFAM" id="SSF52980">
    <property type="entry name" value="Restriction endonuclease-like"/>
    <property type="match status" value="1"/>
</dbReference>